<name>A0A9P7VS19_9AGAR</name>
<dbReference type="RefSeq" id="XP_043039883.1">
    <property type="nucleotide sequence ID" value="XM_043184173.1"/>
</dbReference>
<dbReference type="GeneID" id="66106470"/>
<accession>A0A9P7VS19</accession>
<keyword evidence="1" id="KW-1133">Transmembrane helix</keyword>
<dbReference type="AlphaFoldDB" id="A0A9P7VS19"/>
<reference evidence="2" key="1">
    <citation type="submission" date="2020-11" db="EMBL/GenBank/DDBJ databases">
        <title>Adaptations for nitrogen fixation in a non-lichenized fungal sporocarp promotes dispersal by wood-feeding termites.</title>
        <authorList>
            <consortium name="DOE Joint Genome Institute"/>
            <person name="Koch R.A."/>
            <person name="Yoon G."/>
            <person name="Arayal U."/>
            <person name="Lail K."/>
            <person name="Amirebrahimi M."/>
            <person name="Labutti K."/>
            <person name="Lipzen A."/>
            <person name="Riley R."/>
            <person name="Barry K."/>
            <person name="Henrissat B."/>
            <person name="Grigoriev I.V."/>
            <person name="Herr J.R."/>
            <person name="Aime M.C."/>
        </authorList>
    </citation>
    <scope>NUCLEOTIDE SEQUENCE</scope>
    <source>
        <strain evidence="2">MCA 3950</strain>
    </source>
</reference>
<feature type="transmembrane region" description="Helical" evidence="1">
    <location>
        <begin position="6"/>
        <end position="27"/>
    </location>
</feature>
<comment type="caution">
    <text evidence="2">The sequence shown here is derived from an EMBL/GenBank/DDBJ whole genome shotgun (WGS) entry which is preliminary data.</text>
</comment>
<keyword evidence="1" id="KW-0472">Membrane</keyword>
<organism evidence="2 3">
    <name type="scientific">Guyanagaster necrorhizus</name>
    <dbReference type="NCBI Taxonomy" id="856835"/>
    <lineage>
        <taxon>Eukaryota</taxon>
        <taxon>Fungi</taxon>
        <taxon>Dikarya</taxon>
        <taxon>Basidiomycota</taxon>
        <taxon>Agaricomycotina</taxon>
        <taxon>Agaricomycetes</taxon>
        <taxon>Agaricomycetidae</taxon>
        <taxon>Agaricales</taxon>
        <taxon>Marasmiineae</taxon>
        <taxon>Physalacriaceae</taxon>
        <taxon>Guyanagaster</taxon>
    </lineage>
</organism>
<protein>
    <submittedName>
        <fullName evidence="2">Uncharacterized protein</fullName>
    </submittedName>
</protein>
<keyword evidence="1" id="KW-0812">Transmembrane</keyword>
<evidence type="ECO:0000313" key="3">
    <source>
        <dbReference type="Proteomes" id="UP000812287"/>
    </source>
</evidence>
<dbReference type="Proteomes" id="UP000812287">
    <property type="component" value="Unassembled WGS sequence"/>
</dbReference>
<keyword evidence="3" id="KW-1185">Reference proteome</keyword>
<dbReference type="OrthoDB" id="2979121at2759"/>
<sequence length="264" mass="28920">MAAKKIVFITLTVALSVAVIAILIFAIREIQAKQTAVRRDLFVGNNGTNALLNSDSEKAIHDTYYPSTTPSSTPRCIDELSTKAHTSTLGRLSRVVEQDITLSHSRTSSVDIAFPLLSTFAHVDANTATAMFIQAGLQCMSRRATESSFSDEDHEDEIYPVHRAQTQSMEIQRGALLTLEVLHTPEVVISTIPVDKEARYVSLSTNASLFHVQAPSILVTHPSTSTIESSTSNVATGGRLEFDDSEKRSSVEQFIVLYWSTAEM</sequence>
<gene>
    <name evidence="2" type="ORF">BT62DRAFT_919696</name>
</gene>
<evidence type="ECO:0000256" key="1">
    <source>
        <dbReference type="SAM" id="Phobius"/>
    </source>
</evidence>
<proteinExistence type="predicted"/>
<evidence type="ECO:0000313" key="2">
    <source>
        <dbReference type="EMBL" id="KAG7446383.1"/>
    </source>
</evidence>
<dbReference type="EMBL" id="MU250534">
    <property type="protein sequence ID" value="KAG7446383.1"/>
    <property type="molecule type" value="Genomic_DNA"/>
</dbReference>